<evidence type="ECO:0000313" key="11">
    <source>
        <dbReference type="Proteomes" id="UP000215145"/>
    </source>
</evidence>
<evidence type="ECO:0000256" key="8">
    <source>
        <dbReference type="SAM" id="MobiDB-lite"/>
    </source>
</evidence>
<organism evidence="10 11">
    <name type="scientific">Paenibacillus herberti</name>
    <dbReference type="NCBI Taxonomy" id="1619309"/>
    <lineage>
        <taxon>Bacteria</taxon>
        <taxon>Bacillati</taxon>
        <taxon>Bacillota</taxon>
        <taxon>Bacilli</taxon>
        <taxon>Bacillales</taxon>
        <taxon>Paenibacillaceae</taxon>
        <taxon>Paenibacillus</taxon>
    </lineage>
</organism>
<reference evidence="10 11" key="1">
    <citation type="submission" date="2017-07" db="EMBL/GenBank/DDBJ databases">
        <title>Paenibacillus herberti R33 genome sequencing and assembly.</title>
        <authorList>
            <person name="Su W."/>
        </authorList>
    </citation>
    <scope>NUCLEOTIDE SEQUENCE [LARGE SCALE GENOMIC DNA]</scope>
    <source>
        <strain evidence="10 11">R33</strain>
    </source>
</reference>
<keyword evidence="4 9" id="KW-0732">Signal</keyword>
<comment type="similarity">
    <text evidence="1">Belongs to the bacterial solute-binding protein 1 family.</text>
</comment>
<feature type="region of interest" description="Disordered" evidence="8">
    <location>
        <begin position="30"/>
        <end position="62"/>
    </location>
</feature>
<dbReference type="GO" id="GO:0055085">
    <property type="term" value="P:transmembrane transport"/>
    <property type="evidence" value="ECO:0007669"/>
    <property type="project" value="InterPro"/>
</dbReference>
<evidence type="ECO:0000256" key="5">
    <source>
        <dbReference type="ARBA" id="ARBA00023136"/>
    </source>
</evidence>
<dbReference type="PANTHER" id="PTHR43649:SF33">
    <property type="entry name" value="POLYGALACTURONAN_RHAMNOGALACTURONAN-BINDING PROTEIN YTCQ"/>
    <property type="match status" value="1"/>
</dbReference>
<dbReference type="Gene3D" id="3.40.190.10">
    <property type="entry name" value="Periplasmic binding protein-like II"/>
    <property type="match status" value="2"/>
</dbReference>
<dbReference type="Pfam" id="PF01547">
    <property type="entry name" value="SBP_bac_1"/>
    <property type="match status" value="1"/>
</dbReference>
<evidence type="ECO:0000256" key="3">
    <source>
        <dbReference type="ARBA" id="ARBA00022475"/>
    </source>
</evidence>
<proteinExistence type="inferred from homology"/>
<evidence type="ECO:0000256" key="9">
    <source>
        <dbReference type="SAM" id="SignalP"/>
    </source>
</evidence>
<evidence type="ECO:0000256" key="1">
    <source>
        <dbReference type="ARBA" id="ARBA00008520"/>
    </source>
</evidence>
<evidence type="ECO:0000256" key="7">
    <source>
        <dbReference type="ARBA" id="ARBA00023288"/>
    </source>
</evidence>
<keyword evidence="2" id="KW-0813">Transport</keyword>
<keyword evidence="6" id="KW-0564">Palmitate</keyword>
<feature type="signal peptide" evidence="9">
    <location>
        <begin position="1"/>
        <end position="23"/>
    </location>
</feature>
<dbReference type="InterPro" id="IPR006061">
    <property type="entry name" value="SBP_1_CS"/>
</dbReference>
<dbReference type="SUPFAM" id="SSF53850">
    <property type="entry name" value="Periplasmic binding protein-like II"/>
    <property type="match status" value="1"/>
</dbReference>
<dbReference type="AlphaFoldDB" id="A0A229P4B2"/>
<feature type="compositionally biased region" description="Low complexity" evidence="8">
    <location>
        <begin position="30"/>
        <end position="56"/>
    </location>
</feature>
<evidence type="ECO:0000256" key="2">
    <source>
        <dbReference type="ARBA" id="ARBA00022448"/>
    </source>
</evidence>
<keyword evidence="5" id="KW-0472">Membrane</keyword>
<dbReference type="RefSeq" id="WP_089524160.1">
    <property type="nucleotide sequence ID" value="NZ_NMUQ01000001.1"/>
</dbReference>
<sequence>MTFTVKKTAAGAMAIAMSLAVLAGCGGNSGSNNSAANSPAPASNTPANTAAPENTSAGGGEATKLSGDFTIQYFVGGYGDKWWKQVIADFKTANPDLNIKEEAGPQINTQNKPKWIAGDPPDFVYIDGPELNDRQMAEDGLLEDLTEWMQTATNVDGVKILDLLAQQPPQYGGKIYNVPLVLNSWGVFYNKALFEKNGWTEPTDWDSFIKSSEAIKTAGTTPFIHTGKYPYYINSSILFPAIVSANGNDYKLFQDMGNSDVEAFKSPAVLEALNKIVELRDKGFIDKASVSINHTDSQMLFLQNKDAYIPNGLWLPNEMSKDVPADFKFGFIPSVTQKPGDKVVANTSTATVAIAKNGKNKEAAKAFMQFIFSVKQASKFAELSGAPSNIKGDISSSSAPDFVKQAAAYLTADSTVVVPTVTFNQDVDKAMQDATVALTIGKIDPQGWVDRVVKVVEKVKK</sequence>
<name>A0A229P4B2_9BACL</name>
<keyword evidence="3" id="KW-1003">Cell membrane</keyword>
<dbReference type="Proteomes" id="UP000215145">
    <property type="component" value="Unassembled WGS sequence"/>
</dbReference>
<dbReference type="PROSITE" id="PS51257">
    <property type="entry name" value="PROKAR_LIPOPROTEIN"/>
    <property type="match status" value="1"/>
</dbReference>
<evidence type="ECO:0000313" key="10">
    <source>
        <dbReference type="EMBL" id="OXM17083.1"/>
    </source>
</evidence>
<accession>A0A229P4B2</accession>
<dbReference type="InterPro" id="IPR050490">
    <property type="entry name" value="Bact_solute-bd_prot1"/>
</dbReference>
<keyword evidence="7" id="KW-0449">Lipoprotein</keyword>
<feature type="chain" id="PRO_5038401422" evidence="9">
    <location>
        <begin position="24"/>
        <end position="461"/>
    </location>
</feature>
<evidence type="ECO:0000256" key="6">
    <source>
        <dbReference type="ARBA" id="ARBA00023139"/>
    </source>
</evidence>
<dbReference type="OrthoDB" id="94797at2"/>
<evidence type="ECO:0000256" key="4">
    <source>
        <dbReference type="ARBA" id="ARBA00022729"/>
    </source>
</evidence>
<dbReference type="PANTHER" id="PTHR43649">
    <property type="entry name" value="ARABINOSE-BINDING PROTEIN-RELATED"/>
    <property type="match status" value="1"/>
</dbReference>
<dbReference type="EMBL" id="NMUQ01000001">
    <property type="protein sequence ID" value="OXM17083.1"/>
    <property type="molecule type" value="Genomic_DNA"/>
</dbReference>
<protein>
    <submittedName>
        <fullName evidence="10">ABC transporter substrate-binding protein</fullName>
    </submittedName>
</protein>
<dbReference type="InterPro" id="IPR006059">
    <property type="entry name" value="SBP"/>
</dbReference>
<gene>
    <name evidence="10" type="ORF">CGZ75_10785</name>
</gene>
<keyword evidence="11" id="KW-1185">Reference proteome</keyword>
<comment type="caution">
    <text evidence="10">The sequence shown here is derived from an EMBL/GenBank/DDBJ whole genome shotgun (WGS) entry which is preliminary data.</text>
</comment>
<dbReference type="PROSITE" id="PS01037">
    <property type="entry name" value="SBP_BACTERIAL_1"/>
    <property type="match status" value="1"/>
</dbReference>